<comment type="caution">
    <text evidence="2">The sequence shown here is derived from an EMBL/GenBank/DDBJ whole genome shotgun (WGS) entry which is preliminary data.</text>
</comment>
<accession>A0A9Q0SMH1</accession>
<feature type="region of interest" description="Disordered" evidence="1">
    <location>
        <begin position="39"/>
        <end position="65"/>
    </location>
</feature>
<protein>
    <submittedName>
        <fullName evidence="2">Uncharacterized protein</fullName>
    </submittedName>
</protein>
<evidence type="ECO:0000313" key="2">
    <source>
        <dbReference type="EMBL" id="KAJ6682802.1"/>
    </source>
</evidence>
<dbReference type="EMBL" id="JAPFFM010000020">
    <property type="protein sequence ID" value="KAJ6682802.1"/>
    <property type="molecule type" value="Genomic_DNA"/>
</dbReference>
<proteinExistence type="predicted"/>
<keyword evidence="3" id="KW-1185">Reference proteome</keyword>
<feature type="compositionally biased region" description="Low complexity" evidence="1">
    <location>
        <begin position="45"/>
        <end position="65"/>
    </location>
</feature>
<reference evidence="2" key="2">
    <citation type="journal article" date="2023" name="Int. J. Mol. Sci.">
        <title>De Novo Assembly and Annotation of 11 Diverse Shrub Willow (Salix) Genomes Reveals Novel Gene Organization in Sex-Linked Regions.</title>
        <authorList>
            <person name="Hyden B."/>
            <person name="Feng K."/>
            <person name="Yates T.B."/>
            <person name="Jawdy S."/>
            <person name="Cereghino C."/>
            <person name="Smart L.B."/>
            <person name="Muchero W."/>
        </authorList>
    </citation>
    <scope>NUCLEOTIDE SEQUENCE</scope>
    <source>
        <tissue evidence="2">Shoot tip</tissue>
    </source>
</reference>
<evidence type="ECO:0000256" key="1">
    <source>
        <dbReference type="SAM" id="MobiDB-lite"/>
    </source>
</evidence>
<dbReference type="AlphaFoldDB" id="A0A9Q0SMH1"/>
<evidence type="ECO:0000313" key="3">
    <source>
        <dbReference type="Proteomes" id="UP001151752"/>
    </source>
</evidence>
<dbReference type="Proteomes" id="UP001151752">
    <property type="component" value="Chromosome 5"/>
</dbReference>
<reference evidence="2" key="1">
    <citation type="submission" date="2022-11" db="EMBL/GenBank/DDBJ databases">
        <authorList>
            <person name="Hyden B.L."/>
            <person name="Feng K."/>
            <person name="Yates T."/>
            <person name="Jawdy S."/>
            <person name="Smart L.B."/>
            <person name="Muchero W."/>
        </authorList>
    </citation>
    <scope>NUCLEOTIDE SEQUENCE</scope>
    <source>
        <tissue evidence="2">Shoot tip</tissue>
    </source>
</reference>
<sequence>MIVQELAHPSLLINHEIFDVRQLKEGDHIYAWRTRSELYSHHGHSPSPRRFPAPMSSARPAPSRNRNQLVKLSRLQKKSWKLVLARTTSYLTTARTSPLSARRELPSVSKLTAGRGTVDLRYKPNDVLMLPLSNGLISLFTPAC</sequence>
<name>A0A9Q0SMH1_9ROSI</name>
<organism evidence="2 3">
    <name type="scientific">Salix koriyanagi</name>
    <dbReference type="NCBI Taxonomy" id="2511006"/>
    <lineage>
        <taxon>Eukaryota</taxon>
        <taxon>Viridiplantae</taxon>
        <taxon>Streptophyta</taxon>
        <taxon>Embryophyta</taxon>
        <taxon>Tracheophyta</taxon>
        <taxon>Spermatophyta</taxon>
        <taxon>Magnoliopsida</taxon>
        <taxon>eudicotyledons</taxon>
        <taxon>Gunneridae</taxon>
        <taxon>Pentapetalae</taxon>
        <taxon>rosids</taxon>
        <taxon>fabids</taxon>
        <taxon>Malpighiales</taxon>
        <taxon>Salicaceae</taxon>
        <taxon>Saliceae</taxon>
        <taxon>Salix</taxon>
    </lineage>
</organism>
<gene>
    <name evidence="2" type="ORF">OIU74_020947</name>
</gene>